<evidence type="ECO:0000313" key="1">
    <source>
        <dbReference type="EMBL" id="CCW16697.1"/>
    </source>
</evidence>
<protein>
    <submittedName>
        <fullName evidence="1">Uncharacterized protein</fullName>
    </submittedName>
</protein>
<name>N1MM89_9SPHN</name>
<reference evidence="2" key="2">
    <citation type="submission" date="2013-04" db="EMBL/GenBank/DDBJ databases">
        <title>Bisphenol A degrading Sphingobium sp. strain BiD32.</title>
        <authorList>
            <person name="Nielsen J.L."/>
            <person name="Zhou N.A."/>
            <person name="Kjeldal H."/>
        </authorList>
    </citation>
    <scope>NUCLEOTIDE SEQUENCE [LARGE SCALE GENOMIC DNA]</scope>
    <source>
        <strain evidence="2">BiD32</strain>
    </source>
</reference>
<evidence type="ECO:0000313" key="2">
    <source>
        <dbReference type="Proteomes" id="UP000013201"/>
    </source>
</evidence>
<dbReference type="AlphaFoldDB" id="N1MM89"/>
<accession>N1MM89</accession>
<dbReference type="EMBL" id="CAVK010000053">
    <property type="protein sequence ID" value="CCW16697.1"/>
    <property type="molecule type" value="Genomic_DNA"/>
</dbReference>
<proteinExistence type="predicted"/>
<sequence length="94" mass="9777">MAHDAGLDDDAAGVGGRACIEASDTAAAMAPGPTPPRRSFAAVARLRGRTLHLGRETLSLAPYPPARVPTPSRSHLEIIVADDHKGLADRSATR</sequence>
<keyword evidence="2" id="KW-1185">Reference proteome</keyword>
<comment type="caution">
    <text evidence="1">The sequence shown here is derived from an EMBL/GenBank/DDBJ whole genome shotgun (WGS) entry which is preliminary data.</text>
</comment>
<reference evidence="1 2" key="1">
    <citation type="submission" date="2013-03" db="EMBL/GenBank/DDBJ databases">
        <authorList>
            <person name="Le V."/>
        </authorList>
    </citation>
    <scope>NUCLEOTIDE SEQUENCE [LARGE SCALE GENOMIC DNA]</scope>
    <source>
        <strain evidence="1 2">BiD32</strain>
    </source>
</reference>
<gene>
    <name evidence="1" type="ORF">EBBID32_10350</name>
</gene>
<organism evidence="1 2">
    <name type="scientific">Sphingobium indicum BiD32</name>
    <dbReference type="NCBI Taxonomy" id="1301087"/>
    <lineage>
        <taxon>Bacteria</taxon>
        <taxon>Pseudomonadati</taxon>
        <taxon>Pseudomonadota</taxon>
        <taxon>Alphaproteobacteria</taxon>
        <taxon>Sphingomonadales</taxon>
        <taxon>Sphingomonadaceae</taxon>
        <taxon>Sphingobium</taxon>
    </lineage>
</organism>
<dbReference type="Proteomes" id="UP000013201">
    <property type="component" value="Unassembled WGS sequence"/>
</dbReference>